<organism evidence="7 8">
    <name type="scientific">Strongylocentrotus purpuratus</name>
    <name type="common">Purple sea urchin</name>
    <dbReference type="NCBI Taxonomy" id="7668"/>
    <lineage>
        <taxon>Eukaryota</taxon>
        <taxon>Metazoa</taxon>
        <taxon>Echinodermata</taxon>
        <taxon>Eleutherozoa</taxon>
        <taxon>Echinozoa</taxon>
        <taxon>Echinoidea</taxon>
        <taxon>Euechinoidea</taxon>
        <taxon>Echinacea</taxon>
        <taxon>Camarodonta</taxon>
        <taxon>Echinidea</taxon>
        <taxon>Strongylocentrotidae</taxon>
        <taxon>Strongylocentrotus</taxon>
    </lineage>
</organism>
<evidence type="ECO:0000259" key="6">
    <source>
        <dbReference type="PROSITE" id="PS50089"/>
    </source>
</evidence>
<dbReference type="GeneID" id="115918658"/>
<dbReference type="GO" id="GO:0043161">
    <property type="term" value="P:proteasome-mediated ubiquitin-dependent protein catabolic process"/>
    <property type="evidence" value="ECO:0000318"/>
    <property type="project" value="GO_Central"/>
</dbReference>
<keyword evidence="1" id="KW-0479">Metal-binding</keyword>
<dbReference type="Proteomes" id="UP000007110">
    <property type="component" value="Unassembled WGS sequence"/>
</dbReference>
<dbReference type="Gene3D" id="3.30.40.10">
    <property type="entry name" value="Zinc/RING finger domain, C3HC4 (zinc finger)"/>
    <property type="match status" value="1"/>
</dbReference>
<dbReference type="FunCoup" id="A0A7M7SZ42">
    <property type="interactions" value="687"/>
</dbReference>
<dbReference type="SMART" id="SM00184">
    <property type="entry name" value="RING"/>
    <property type="match status" value="1"/>
</dbReference>
<evidence type="ECO:0000256" key="4">
    <source>
        <dbReference type="PROSITE-ProRule" id="PRU00175"/>
    </source>
</evidence>
<dbReference type="InterPro" id="IPR047134">
    <property type="entry name" value="RNF4"/>
</dbReference>
<dbReference type="InterPro" id="IPR017907">
    <property type="entry name" value="Znf_RING_CS"/>
</dbReference>
<dbReference type="GO" id="GO:0061630">
    <property type="term" value="F:ubiquitin protein ligase activity"/>
    <property type="evidence" value="ECO:0000318"/>
    <property type="project" value="GO_Central"/>
</dbReference>
<feature type="region of interest" description="Disordered" evidence="5">
    <location>
        <begin position="1"/>
        <end position="67"/>
    </location>
</feature>
<evidence type="ECO:0000313" key="8">
    <source>
        <dbReference type="Proteomes" id="UP000007110"/>
    </source>
</evidence>
<dbReference type="GeneID" id="100893711"/>
<dbReference type="InParanoid" id="A0A7M7SZ42"/>
<dbReference type="PROSITE" id="PS50089">
    <property type="entry name" value="ZF_RING_2"/>
    <property type="match status" value="1"/>
</dbReference>
<feature type="compositionally biased region" description="Basic residues" evidence="5">
    <location>
        <begin position="115"/>
        <end position="127"/>
    </location>
</feature>
<dbReference type="SUPFAM" id="SSF57850">
    <property type="entry name" value="RING/U-box"/>
    <property type="match status" value="1"/>
</dbReference>
<dbReference type="OMA" id="RTSDEMN"/>
<dbReference type="PANTHER" id="PTHR23041">
    <property type="entry name" value="RING FINGER DOMAIN-CONTAINING"/>
    <property type="match status" value="1"/>
</dbReference>
<evidence type="ECO:0000256" key="1">
    <source>
        <dbReference type="ARBA" id="ARBA00022723"/>
    </source>
</evidence>
<dbReference type="PANTHER" id="PTHR23041:SF78">
    <property type="entry name" value="E3 UBIQUITIN-PROTEIN LIGASE RNF4"/>
    <property type="match status" value="1"/>
</dbReference>
<dbReference type="RefSeq" id="XP_030842005.1">
    <property type="nucleotide sequence ID" value="XM_030986145.1"/>
</dbReference>
<dbReference type="OrthoDB" id="6105938at2759"/>
<proteinExistence type="predicted"/>
<evidence type="ECO:0000256" key="2">
    <source>
        <dbReference type="ARBA" id="ARBA00022771"/>
    </source>
</evidence>
<dbReference type="KEGG" id="spu:100893711"/>
<name>A0A7M7SZ42_STRPU</name>
<dbReference type="InterPro" id="IPR001841">
    <property type="entry name" value="Znf_RING"/>
</dbReference>
<protein>
    <recommendedName>
        <fullName evidence="6">RING-type domain-containing protein</fullName>
    </recommendedName>
</protein>
<keyword evidence="8" id="KW-1185">Reference proteome</keyword>
<dbReference type="PROSITE" id="PS00518">
    <property type="entry name" value="ZF_RING_1"/>
    <property type="match status" value="1"/>
</dbReference>
<feature type="domain" description="RING-type" evidence="6">
    <location>
        <begin position="192"/>
        <end position="237"/>
    </location>
</feature>
<evidence type="ECO:0000256" key="5">
    <source>
        <dbReference type="SAM" id="MobiDB-lite"/>
    </source>
</evidence>
<keyword evidence="3" id="KW-0862">Zinc</keyword>
<dbReference type="RefSeq" id="XP_003724870.2">
    <property type="nucleotide sequence ID" value="XM_003724822.3"/>
</dbReference>
<dbReference type="InterPro" id="IPR013083">
    <property type="entry name" value="Znf_RING/FYVE/PHD"/>
</dbReference>
<evidence type="ECO:0000256" key="3">
    <source>
        <dbReference type="ARBA" id="ARBA00022833"/>
    </source>
</evidence>
<dbReference type="AlphaFoldDB" id="A0A7M7SZ42"/>
<reference evidence="7" key="2">
    <citation type="submission" date="2021-01" db="UniProtKB">
        <authorList>
            <consortium name="EnsemblMetazoa"/>
        </authorList>
    </citation>
    <scope>IDENTIFICATION</scope>
</reference>
<dbReference type="KEGG" id="spu:115918658"/>
<accession>A0A7M7SZ42</accession>
<evidence type="ECO:0000313" key="7">
    <source>
        <dbReference type="EnsemblMetazoa" id="XP_030842005"/>
    </source>
</evidence>
<dbReference type="Pfam" id="PF13639">
    <property type="entry name" value="zf-RING_2"/>
    <property type="match status" value="1"/>
</dbReference>
<keyword evidence="2 4" id="KW-0863">Zinc-finger</keyword>
<feature type="region of interest" description="Disordered" evidence="5">
    <location>
        <begin position="106"/>
        <end position="141"/>
    </location>
</feature>
<dbReference type="GO" id="GO:0008270">
    <property type="term" value="F:zinc ion binding"/>
    <property type="evidence" value="ECO:0007669"/>
    <property type="project" value="UniProtKB-KW"/>
</dbReference>
<dbReference type="EnsemblMetazoa" id="XM_030986145">
    <property type="protein sequence ID" value="XP_030842005"/>
    <property type="gene ID" value="LOC115918658"/>
</dbReference>
<dbReference type="GO" id="GO:0045944">
    <property type="term" value="P:positive regulation of transcription by RNA polymerase II"/>
    <property type="evidence" value="ECO:0000318"/>
    <property type="project" value="GO_Central"/>
</dbReference>
<reference evidence="8" key="1">
    <citation type="submission" date="2015-02" db="EMBL/GenBank/DDBJ databases">
        <title>Genome sequencing for Strongylocentrotus purpuratus.</title>
        <authorList>
            <person name="Murali S."/>
            <person name="Liu Y."/>
            <person name="Vee V."/>
            <person name="English A."/>
            <person name="Wang M."/>
            <person name="Skinner E."/>
            <person name="Han Y."/>
            <person name="Muzny D.M."/>
            <person name="Worley K.C."/>
            <person name="Gibbs R.A."/>
        </authorList>
    </citation>
    <scope>NUCLEOTIDE SEQUENCE</scope>
</reference>
<sequence length="250" mass="28454">MDRTQPLSRKRRHSSRMGASTSHDEDEHPPRSRLRASRLTSRTSSGSVEIVDITPQTSTPPIAEDEPIDLSIPVCIVDLTDETETTRNRPRRNFSQDDIVDLTSVVDTPVEERAPRRRRRRSRRGRPMRSSQRGNIIPILSDDSDEENDIMVLPEIDIGQSYRTARAETPNSTATGPGRGRHATPQKRVITCPICMEDETTLRNNGQQLMSTNCGHVFCRHCIRASIQTQHRCPTCRKKLTMRQIHPIFL</sequence>